<dbReference type="AlphaFoldDB" id="A0A267E0T5"/>
<dbReference type="Proteomes" id="UP000215902">
    <property type="component" value="Unassembled WGS sequence"/>
</dbReference>
<comment type="caution">
    <text evidence="2">The sequence shown here is derived from an EMBL/GenBank/DDBJ whole genome shotgun (WGS) entry which is preliminary data.</text>
</comment>
<protein>
    <submittedName>
        <fullName evidence="2">Uncharacterized protein</fullName>
    </submittedName>
</protein>
<dbReference type="EMBL" id="NIVC01002934">
    <property type="protein sequence ID" value="PAA54302.1"/>
    <property type="molecule type" value="Genomic_DNA"/>
</dbReference>
<feature type="compositionally biased region" description="Low complexity" evidence="1">
    <location>
        <begin position="62"/>
        <end position="73"/>
    </location>
</feature>
<organism evidence="2 3">
    <name type="scientific">Macrostomum lignano</name>
    <dbReference type="NCBI Taxonomy" id="282301"/>
    <lineage>
        <taxon>Eukaryota</taxon>
        <taxon>Metazoa</taxon>
        <taxon>Spiralia</taxon>
        <taxon>Lophotrochozoa</taxon>
        <taxon>Platyhelminthes</taxon>
        <taxon>Rhabditophora</taxon>
        <taxon>Macrostomorpha</taxon>
        <taxon>Macrostomida</taxon>
        <taxon>Macrostomidae</taxon>
        <taxon>Macrostomum</taxon>
    </lineage>
</organism>
<name>A0A267E0T5_9PLAT</name>
<proteinExistence type="predicted"/>
<feature type="region of interest" description="Disordered" evidence="1">
    <location>
        <begin position="240"/>
        <end position="268"/>
    </location>
</feature>
<accession>A0A267E0T5</accession>
<keyword evidence="3" id="KW-1185">Reference proteome</keyword>
<feature type="compositionally biased region" description="Polar residues" evidence="1">
    <location>
        <begin position="15"/>
        <end position="24"/>
    </location>
</feature>
<feature type="region of interest" description="Disordered" evidence="1">
    <location>
        <begin position="1"/>
        <end position="26"/>
    </location>
</feature>
<evidence type="ECO:0000313" key="2">
    <source>
        <dbReference type="EMBL" id="PAA54302.1"/>
    </source>
</evidence>
<evidence type="ECO:0000313" key="3">
    <source>
        <dbReference type="Proteomes" id="UP000215902"/>
    </source>
</evidence>
<evidence type="ECO:0000256" key="1">
    <source>
        <dbReference type="SAM" id="MobiDB-lite"/>
    </source>
</evidence>
<sequence length="302" mass="32429">MWEDDGSSDFGRQANGDSNGSESTGALDLGHSELMYGTFMDPAAAWAGQYDLNQLQHQHQHLQYQHQHQQSLQFSVGHSSEQDEAARAAAGIEGSAMIQAGIIEDQEAAAAAAASGPHQLRLQVQQQQQRQQQLPSVPELASWWGSNANGRQAAATSSGAASTSVWAPDQQHQQLANQPSETVSEREFIIVRKAKASINWDGSPVADASVVYECRICGRQCAGAPALACTCARTQAASRTSAASATTDLPTAAPGRSTRRRLTAASYRAPRRLPDSMAKCRQRARRPMLQDCSCSTRQSPAI</sequence>
<gene>
    <name evidence="2" type="ORF">BOX15_Mlig028482g1</name>
</gene>
<reference evidence="2 3" key="1">
    <citation type="submission" date="2017-06" db="EMBL/GenBank/DDBJ databases">
        <title>A platform for efficient transgenesis in Macrostomum lignano, a flatworm model organism for stem cell research.</title>
        <authorList>
            <person name="Berezikov E."/>
        </authorList>
    </citation>
    <scope>NUCLEOTIDE SEQUENCE [LARGE SCALE GENOMIC DNA]</scope>
    <source>
        <strain evidence="2">DV1</strain>
        <tissue evidence="2">Whole organism</tissue>
    </source>
</reference>
<feature type="region of interest" description="Disordered" evidence="1">
    <location>
        <begin position="62"/>
        <end position="85"/>
    </location>
</feature>